<feature type="chain" id="PRO_5001904660" evidence="1">
    <location>
        <begin position="21"/>
        <end position="425"/>
    </location>
</feature>
<protein>
    <submittedName>
        <fullName evidence="3">Amidohydrolase</fullName>
    </submittedName>
</protein>
<dbReference type="PANTHER" id="PTHR43135">
    <property type="entry name" value="ALPHA-D-RIBOSE 1-METHYLPHOSPHONATE 5-TRIPHOSPHATE DIPHOSPHATASE"/>
    <property type="match status" value="1"/>
</dbReference>
<accession>A0A094IUV0</accession>
<dbReference type="Proteomes" id="UP000054363">
    <property type="component" value="Unassembled WGS sequence"/>
</dbReference>
<dbReference type="InterPro" id="IPR006680">
    <property type="entry name" value="Amidohydro-rel"/>
</dbReference>
<name>A0A094IUV0_9GAMM</name>
<dbReference type="Gene3D" id="2.30.40.10">
    <property type="entry name" value="Urease, subunit C, domain 1"/>
    <property type="match status" value="1"/>
</dbReference>
<organism evidence="3 4">
    <name type="scientific">Pseudidiomarina salinarum</name>
    <dbReference type="NCBI Taxonomy" id="435908"/>
    <lineage>
        <taxon>Bacteria</taxon>
        <taxon>Pseudomonadati</taxon>
        <taxon>Pseudomonadota</taxon>
        <taxon>Gammaproteobacteria</taxon>
        <taxon>Alteromonadales</taxon>
        <taxon>Idiomarinaceae</taxon>
        <taxon>Pseudidiomarina</taxon>
    </lineage>
</organism>
<feature type="domain" description="Amidohydrolase-related" evidence="2">
    <location>
        <begin position="73"/>
        <end position="420"/>
    </location>
</feature>
<gene>
    <name evidence="3" type="ORF">IDSA_07335</name>
</gene>
<dbReference type="InterPro" id="IPR051781">
    <property type="entry name" value="Metallo-dep_Hydrolase"/>
</dbReference>
<dbReference type="SUPFAM" id="SSF51338">
    <property type="entry name" value="Composite domain of metallo-dependent hydrolases"/>
    <property type="match status" value="1"/>
</dbReference>
<evidence type="ECO:0000313" key="4">
    <source>
        <dbReference type="Proteomes" id="UP000054363"/>
    </source>
</evidence>
<dbReference type="STRING" id="435908.IDSA_07335"/>
<dbReference type="AlphaFoldDB" id="A0A094IUV0"/>
<keyword evidence="3" id="KW-0378">Hydrolase</keyword>
<dbReference type="PANTHER" id="PTHR43135:SF3">
    <property type="entry name" value="ALPHA-D-RIBOSE 1-METHYLPHOSPHONATE 5-TRIPHOSPHATE DIPHOSPHATASE"/>
    <property type="match status" value="1"/>
</dbReference>
<dbReference type="InterPro" id="IPR057744">
    <property type="entry name" value="OTAase-like"/>
</dbReference>
<evidence type="ECO:0000313" key="3">
    <source>
        <dbReference type="EMBL" id="KFZ30882.1"/>
    </source>
</evidence>
<dbReference type="Pfam" id="PF01979">
    <property type="entry name" value="Amidohydro_1"/>
    <property type="match status" value="1"/>
</dbReference>
<keyword evidence="4" id="KW-1185">Reference proteome</keyword>
<keyword evidence="1" id="KW-0732">Signal</keyword>
<dbReference type="EMBL" id="JPER01000003">
    <property type="protein sequence ID" value="KFZ30882.1"/>
    <property type="molecule type" value="Genomic_DNA"/>
</dbReference>
<comment type="caution">
    <text evidence="3">The sequence shown here is derived from an EMBL/GenBank/DDBJ whole genome shotgun (WGS) entry which is preliminary data.</text>
</comment>
<dbReference type="InterPro" id="IPR011059">
    <property type="entry name" value="Metal-dep_hydrolase_composite"/>
</dbReference>
<sequence>MMRKLLGIAVIAACTHSAQADTLVYAGTLIDGTANGPQQNMTLIIDGAHIVAVEKGFRKAEAGDVIIDRRSGTVMPGFIDMHTHLTSQMARGSYIERYTKNAADVTLDSVYYAEKTLLAGFTTVRDLGDSFNASISLRNAVNAGKVTGPRIFTAGKSIATTGGHADPTNGAREGLYDSPTPAEGVANGPYEARQAVRERYQDGSDLIKLTVTGGVLSMAKSGQNPQFMMDELEAVVAAAKDYGMKVTVHAHGKEGMLRAIKAGVHSIEHGTYMDTEVMDAMKAKGVYYVPTITAGQSVAERAKIDGYFPEIVRPKAAAIGPLIQNTFAEAYKAGVKIAFGTDAGVFDHGENYREFIYMVEAGMPPLTAIRSATAEAAALLGVTDIGTLEVGKRADVVAVTGDPLKDITLLSAVDLVIKDGLVYKN</sequence>
<reference evidence="3 4" key="1">
    <citation type="submission" date="2014-06" db="EMBL/GenBank/DDBJ databases">
        <title>The draft genome sequence of Idiomarina salinarum ISL-52.</title>
        <authorList>
            <person name="Du J."/>
            <person name="Shao Z."/>
        </authorList>
    </citation>
    <scope>NUCLEOTIDE SEQUENCE [LARGE SCALE GENOMIC DNA]</scope>
    <source>
        <strain evidence="3 4">ISL-52</strain>
    </source>
</reference>
<dbReference type="SUPFAM" id="SSF51556">
    <property type="entry name" value="Metallo-dependent hydrolases"/>
    <property type="match status" value="1"/>
</dbReference>
<dbReference type="GO" id="GO:0016810">
    <property type="term" value="F:hydrolase activity, acting on carbon-nitrogen (but not peptide) bonds"/>
    <property type="evidence" value="ECO:0007669"/>
    <property type="project" value="InterPro"/>
</dbReference>
<dbReference type="InterPro" id="IPR032466">
    <property type="entry name" value="Metal_Hydrolase"/>
</dbReference>
<dbReference type="CDD" id="cd01299">
    <property type="entry name" value="Met_dep_hydrolase_A"/>
    <property type="match status" value="1"/>
</dbReference>
<evidence type="ECO:0000259" key="2">
    <source>
        <dbReference type="Pfam" id="PF01979"/>
    </source>
</evidence>
<feature type="signal peptide" evidence="1">
    <location>
        <begin position="1"/>
        <end position="20"/>
    </location>
</feature>
<dbReference type="eggNOG" id="COG1228">
    <property type="taxonomic scope" value="Bacteria"/>
</dbReference>
<evidence type="ECO:0000256" key="1">
    <source>
        <dbReference type="SAM" id="SignalP"/>
    </source>
</evidence>
<dbReference type="Gene3D" id="3.20.20.140">
    <property type="entry name" value="Metal-dependent hydrolases"/>
    <property type="match status" value="1"/>
</dbReference>
<proteinExistence type="predicted"/>